<name>A0A1Y1T9Q9_9FLAO</name>
<accession>A0A1Y1T9Q9</accession>
<reference evidence="2 3" key="1">
    <citation type="submission" date="2013-04" db="EMBL/GenBank/DDBJ databases">
        <title>Zunongwangia sp. 22II14-10F7 Genome Sequencing.</title>
        <authorList>
            <person name="Lai Q."/>
            <person name="Shao Z."/>
        </authorList>
    </citation>
    <scope>NUCLEOTIDE SEQUENCE [LARGE SCALE GENOMIC DNA]</scope>
    <source>
        <strain evidence="2 3">22II14-10F7</strain>
    </source>
</reference>
<dbReference type="InterPro" id="IPR050834">
    <property type="entry name" value="Glycosyltransf_2"/>
</dbReference>
<dbReference type="InterPro" id="IPR001173">
    <property type="entry name" value="Glyco_trans_2-like"/>
</dbReference>
<dbReference type="EMBL" id="ARYN01000001">
    <property type="protein sequence ID" value="ORL47422.1"/>
    <property type="molecule type" value="Genomic_DNA"/>
</dbReference>
<dbReference type="OrthoDB" id="597270at2"/>
<evidence type="ECO:0000259" key="1">
    <source>
        <dbReference type="Pfam" id="PF00535"/>
    </source>
</evidence>
<keyword evidence="3" id="KW-1185">Reference proteome</keyword>
<dbReference type="Pfam" id="PF00535">
    <property type="entry name" value="Glycos_transf_2"/>
    <property type="match status" value="1"/>
</dbReference>
<evidence type="ECO:0000313" key="3">
    <source>
        <dbReference type="Proteomes" id="UP000192746"/>
    </source>
</evidence>
<dbReference type="Gene3D" id="3.90.550.10">
    <property type="entry name" value="Spore Coat Polysaccharide Biosynthesis Protein SpsA, Chain A"/>
    <property type="match status" value="1"/>
</dbReference>
<gene>
    <name evidence="2" type="ORF">IIF7_01635</name>
</gene>
<sequence length="273" mass="32006">MNNRLSIVIPCYNDGKYIEQAIDSALNQSYLNKEIIVVDDGSDMRTKKILSQIKAKVDKLIVQDNQGVGAARNTGIRSAKGDYILILDADDYFEPNFAKEAIDIVNVYDEVKLVSSWSRWFLDKDNYRIFRPQGGNLQDYLFQNRAMGSVLFRKDCWELAGGYDEKMTGYEDWEFYIRLHQNGGYTYIIEKVLFHYRNKAKSRNKKATINKNELLKYIFSKNHKLYKDNFNDLLDWFFSYNDQTSKSIEKSKKSSIIKKIVSKFKYFAQLIII</sequence>
<dbReference type="InterPro" id="IPR029044">
    <property type="entry name" value="Nucleotide-diphossugar_trans"/>
</dbReference>
<dbReference type="RefSeq" id="WP_084839910.1">
    <property type="nucleotide sequence ID" value="NZ_ARYN01000001.1"/>
</dbReference>
<dbReference type="AlphaFoldDB" id="A0A1Y1T9Q9"/>
<dbReference type="PANTHER" id="PTHR43685:SF2">
    <property type="entry name" value="GLYCOSYLTRANSFERASE 2-LIKE DOMAIN-CONTAINING PROTEIN"/>
    <property type="match status" value="1"/>
</dbReference>
<organism evidence="2 3">
    <name type="scientific">Zunongwangia atlantica 22II14-10F7</name>
    <dbReference type="NCBI Taxonomy" id="1185767"/>
    <lineage>
        <taxon>Bacteria</taxon>
        <taxon>Pseudomonadati</taxon>
        <taxon>Bacteroidota</taxon>
        <taxon>Flavobacteriia</taxon>
        <taxon>Flavobacteriales</taxon>
        <taxon>Flavobacteriaceae</taxon>
        <taxon>Zunongwangia</taxon>
    </lineage>
</organism>
<comment type="caution">
    <text evidence="2">The sequence shown here is derived from an EMBL/GenBank/DDBJ whole genome shotgun (WGS) entry which is preliminary data.</text>
</comment>
<proteinExistence type="predicted"/>
<dbReference type="SUPFAM" id="SSF53448">
    <property type="entry name" value="Nucleotide-diphospho-sugar transferases"/>
    <property type="match status" value="1"/>
</dbReference>
<feature type="domain" description="Glycosyltransferase 2-like" evidence="1">
    <location>
        <begin position="6"/>
        <end position="116"/>
    </location>
</feature>
<keyword evidence="2" id="KW-0808">Transferase</keyword>
<dbReference type="GO" id="GO:0016740">
    <property type="term" value="F:transferase activity"/>
    <property type="evidence" value="ECO:0007669"/>
    <property type="project" value="UniProtKB-KW"/>
</dbReference>
<dbReference type="PANTHER" id="PTHR43685">
    <property type="entry name" value="GLYCOSYLTRANSFERASE"/>
    <property type="match status" value="1"/>
</dbReference>
<evidence type="ECO:0000313" key="2">
    <source>
        <dbReference type="EMBL" id="ORL47422.1"/>
    </source>
</evidence>
<dbReference type="Proteomes" id="UP000192746">
    <property type="component" value="Unassembled WGS sequence"/>
</dbReference>
<dbReference type="STRING" id="1185767.IIF7_01635"/>
<protein>
    <submittedName>
        <fullName evidence="2">Glycosyl transferase family protein</fullName>
    </submittedName>
</protein>
<dbReference type="GO" id="GO:0044010">
    <property type="term" value="P:single-species biofilm formation"/>
    <property type="evidence" value="ECO:0007669"/>
    <property type="project" value="TreeGrafter"/>
</dbReference>